<evidence type="ECO:0000313" key="5">
    <source>
        <dbReference type="EMBL" id="OGK00579.1"/>
    </source>
</evidence>
<dbReference type="Gene3D" id="2.70.160.11">
    <property type="entry name" value="Hnrnp arginine n-methyltransferase1"/>
    <property type="match status" value="1"/>
</dbReference>
<dbReference type="Gene3D" id="3.40.50.150">
    <property type="entry name" value="Vaccinia Virus protein VP39"/>
    <property type="match status" value="1"/>
</dbReference>
<dbReference type="EMBL" id="MFYX01000144">
    <property type="protein sequence ID" value="OGK00579.1"/>
    <property type="molecule type" value="Genomic_DNA"/>
</dbReference>
<name>A0A1F7F1P5_UNCRA</name>
<evidence type="ECO:0000256" key="1">
    <source>
        <dbReference type="ARBA" id="ARBA00022603"/>
    </source>
</evidence>
<organism evidence="5 6">
    <name type="scientific">Candidatus Raymondbacteria bacterium RIFOXYD12_FULL_49_13</name>
    <dbReference type="NCBI Taxonomy" id="1817890"/>
    <lineage>
        <taxon>Bacteria</taxon>
        <taxon>Raymondiibacteriota</taxon>
    </lineage>
</organism>
<gene>
    <name evidence="5" type="ORF">A2519_21580</name>
</gene>
<dbReference type="InterPro" id="IPR025799">
    <property type="entry name" value="Arg_MeTrfase"/>
</dbReference>
<dbReference type="PROSITE" id="PS51678">
    <property type="entry name" value="SAM_MT_PRMT"/>
    <property type="match status" value="1"/>
</dbReference>
<dbReference type="PANTHER" id="PTHR11006:SF4">
    <property type="entry name" value="PROTEIN ARGININE N-METHYLTRANSFERASE 7"/>
    <property type="match status" value="1"/>
</dbReference>
<evidence type="ECO:0000256" key="2">
    <source>
        <dbReference type="ARBA" id="ARBA00022679"/>
    </source>
</evidence>
<accession>A0A1F7F1P5</accession>
<keyword evidence="2" id="KW-0808">Transferase</keyword>
<dbReference type="SUPFAM" id="SSF53335">
    <property type="entry name" value="S-adenosyl-L-methionine-dependent methyltransferases"/>
    <property type="match status" value="1"/>
</dbReference>
<evidence type="ECO:0000256" key="3">
    <source>
        <dbReference type="ARBA" id="ARBA00022691"/>
    </source>
</evidence>
<feature type="domain" description="Protein arginine N-methyltransferase" evidence="4">
    <location>
        <begin position="137"/>
        <end position="273"/>
    </location>
</feature>
<dbReference type="InterPro" id="IPR029063">
    <property type="entry name" value="SAM-dependent_MTases_sf"/>
</dbReference>
<dbReference type="GO" id="GO:0032259">
    <property type="term" value="P:methylation"/>
    <property type="evidence" value="ECO:0007669"/>
    <property type="project" value="UniProtKB-KW"/>
</dbReference>
<dbReference type="GO" id="GO:0042054">
    <property type="term" value="F:histone methyltransferase activity"/>
    <property type="evidence" value="ECO:0007669"/>
    <property type="project" value="TreeGrafter"/>
</dbReference>
<dbReference type="Proteomes" id="UP000179243">
    <property type="component" value="Unassembled WGS sequence"/>
</dbReference>
<dbReference type="PANTHER" id="PTHR11006">
    <property type="entry name" value="PROTEIN ARGININE N-METHYLTRANSFERASE"/>
    <property type="match status" value="1"/>
</dbReference>
<keyword evidence="3" id="KW-0949">S-adenosyl-L-methionine</keyword>
<dbReference type="InterPro" id="IPR055135">
    <property type="entry name" value="PRMT_dom"/>
</dbReference>
<keyword evidence="1" id="KW-0489">Methyltransferase</keyword>
<dbReference type="Pfam" id="PF22528">
    <property type="entry name" value="PRMT_C"/>
    <property type="match status" value="1"/>
</dbReference>
<evidence type="ECO:0000313" key="6">
    <source>
        <dbReference type="Proteomes" id="UP000179243"/>
    </source>
</evidence>
<reference evidence="5 6" key="1">
    <citation type="journal article" date="2016" name="Nat. Commun.">
        <title>Thousands of microbial genomes shed light on interconnected biogeochemical processes in an aquifer system.</title>
        <authorList>
            <person name="Anantharaman K."/>
            <person name="Brown C.T."/>
            <person name="Hug L.A."/>
            <person name="Sharon I."/>
            <person name="Castelle C.J."/>
            <person name="Probst A.J."/>
            <person name="Thomas B.C."/>
            <person name="Singh A."/>
            <person name="Wilkins M.J."/>
            <person name="Karaoz U."/>
            <person name="Brodie E.L."/>
            <person name="Williams K.H."/>
            <person name="Hubbard S.S."/>
            <person name="Banfield J.F."/>
        </authorList>
    </citation>
    <scope>NUCLEOTIDE SEQUENCE [LARGE SCALE GENOMIC DNA]</scope>
</reference>
<proteinExistence type="predicted"/>
<dbReference type="GO" id="GO:0016274">
    <property type="term" value="F:protein-arginine N-methyltransferase activity"/>
    <property type="evidence" value="ECO:0007669"/>
    <property type="project" value="InterPro"/>
</dbReference>
<protein>
    <recommendedName>
        <fullName evidence="4">Protein arginine N-methyltransferase domain-containing protein</fullName>
    </recommendedName>
</protein>
<evidence type="ECO:0000259" key="4">
    <source>
        <dbReference type="Pfam" id="PF22528"/>
    </source>
</evidence>
<comment type="caution">
    <text evidence="5">The sequence shown here is derived from an EMBL/GenBank/DDBJ whole genome shotgun (WGS) entry which is preliminary data.</text>
</comment>
<dbReference type="Pfam" id="PF06325">
    <property type="entry name" value="PrmA"/>
    <property type="match status" value="1"/>
</dbReference>
<dbReference type="AlphaFoldDB" id="A0A1F7F1P5"/>
<dbReference type="CDD" id="cd02440">
    <property type="entry name" value="AdoMet_MTases"/>
    <property type="match status" value="1"/>
</dbReference>
<sequence>MIQNHWSMLSDRIRTSAFRKAIEAVVRPGQVVLDLGSGSGIMAFFAAKAGARKVYAIEQTNLVDFAQNACTSNGLSEKVSFIKGHSSDISLPEKVDVVISETIGSIGFDENIIRNFIDARGRFLKTGGSIIPARMRVFCAPVSVPCVHARIGFWKRKVWGFDFPLGHEYAANTIYPARIRQSQMFARPRCFFTVDLGTAQDDCLESGFSFSIERPGIVHGFAGWFSATLSKGVDITNAPGARITHWSQNILPLPKPVVVRKGDRIHLTLQTIPLEKSLFWNWKGAVRREWAEKKERVLEFDLSTFRGYPQQLAVVRQSSI</sequence>